<proteinExistence type="predicted"/>
<dbReference type="EMBL" id="MFSP01000062">
    <property type="protein sequence ID" value="OGI67371.1"/>
    <property type="molecule type" value="Genomic_DNA"/>
</dbReference>
<reference evidence="2 3" key="1">
    <citation type="journal article" date="2016" name="Nat. Commun.">
        <title>Thousands of microbial genomes shed light on interconnected biogeochemical processes in an aquifer system.</title>
        <authorList>
            <person name="Anantharaman K."/>
            <person name="Brown C.T."/>
            <person name="Hug L.A."/>
            <person name="Sharon I."/>
            <person name="Castelle C.J."/>
            <person name="Probst A.J."/>
            <person name="Thomas B.C."/>
            <person name="Singh A."/>
            <person name="Wilkins M.J."/>
            <person name="Karaoz U."/>
            <person name="Brodie E.L."/>
            <person name="Williams K.H."/>
            <person name="Hubbard S.S."/>
            <person name="Banfield J.F."/>
        </authorList>
    </citation>
    <scope>NUCLEOTIDE SEQUENCE [LARGE SCALE GENOMIC DNA]</scope>
</reference>
<comment type="caution">
    <text evidence="2">The sequence shown here is derived from an EMBL/GenBank/DDBJ whole genome shotgun (WGS) entry which is preliminary data.</text>
</comment>
<dbReference type="Pfam" id="PF13166">
    <property type="entry name" value="AAA_13"/>
    <property type="match status" value="1"/>
</dbReference>
<organism evidence="2 3">
    <name type="scientific">Candidatus Muproteobacteria bacterium RBG_16_60_9</name>
    <dbReference type="NCBI Taxonomy" id="1817755"/>
    <lineage>
        <taxon>Bacteria</taxon>
        <taxon>Pseudomonadati</taxon>
        <taxon>Pseudomonadota</taxon>
        <taxon>Candidatus Muproteobacteria</taxon>
    </lineage>
</organism>
<dbReference type="PANTHER" id="PTHR32182">
    <property type="entry name" value="DNA REPLICATION AND REPAIR PROTEIN RECF"/>
    <property type="match status" value="1"/>
</dbReference>
<evidence type="ECO:0000259" key="1">
    <source>
        <dbReference type="Pfam" id="PF13166"/>
    </source>
</evidence>
<evidence type="ECO:0000313" key="2">
    <source>
        <dbReference type="EMBL" id="OGI67371.1"/>
    </source>
</evidence>
<dbReference type="InterPro" id="IPR026866">
    <property type="entry name" value="CR006_AAA"/>
</dbReference>
<dbReference type="SUPFAM" id="SSF52540">
    <property type="entry name" value="P-loop containing nucleoside triphosphate hydrolases"/>
    <property type="match status" value="1"/>
</dbReference>
<feature type="domain" description="Protein CR006 P-loop" evidence="1">
    <location>
        <begin position="11"/>
        <end position="724"/>
    </location>
</feature>
<dbReference type="InterPro" id="IPR027417">
    <property type="entry name" value="P-loop_NTPase"/>
</dbReference>
<sequence length="744" mass="85122">MFKEIKTLRNFAAYKDFAWPNVADMRAFSKFNLFYGWNYSGKTTISRFFDCLRAGRLDEPFLGATFHVTRENGTSVNERTIQPDSTIRVFNVDYVRRNLRWDQPHDGLEPVFILGEENLALQARLEEISVLLSPLRAATTSAEERRRELERSLNQKLTDESRKIKQQLWADRTEAFERPQLQKAIEEIGPGHVSTQLTDEQYAEQSAKFSARFLDKLLAVNPPTQVLTLPKISSQLLSMTPSGGVIEKLQENPELNLWAKSGWQLHAHSAGEQCAFCGNLLSVERVDQLEQHFSQEYKEQLDKLIVIKESYVTARNAVVNASSLLFNRGNFYAHLAERATESISEYQTAVTAERNKLDAAISLLAEKEKNLFVRLRCEIESSDNNRLLQSIERLNAIVREHNDYGTRLAESRESARLTLTRHAASQAAAAMEFFDTRSKIDALKNEQNRTVQETQRLETEQRSLRATLDQSAKGAERINDYLDIYFGKADQRIVPNDKNRFEVKRGGQIAVHLSEGEKTAISFAHFLATIEERGALVEETIVFIDDPVSSLDANHLFGVFSLIESHLQNCKQLFVSTHNHEFFDLMLDWRKNSSGNIKQDSSAYLVRKLTDGAESKCDLVPLPAELIKFRSEYVYLFSLIYRCEQNPVQGGELLTLPNAMRRFLEAFLRFKYLGLDEAERWNKCFGKAAERVRKYLHVGSHENAMRATKIPDRQEAIEISKLVMAMLKSVDEDHFNGLVSKVQI</sequence>
<gene>
    <name evidence="2" type="ORF">A2W18_08850</name>
</gene>
<evidence type="ECO:0000313" key="3">
    <source>
        <dbReference type="Proteomes" id="UP000179076"/>
    </source>
</evidence>
<dbReference type="GO" id="GO:0000731">
    <property type="term" value="P:DNA synthesis involved in DNA repair"/>
    <property type="evidence" value="ECO:0007669"/>
    <property type="project" value="TreeGrafter"/>
</dbReference>
<dbReference type="GO" id="GO:0006302">
    <property type="term" value="P:double-strand break repair"/>
    <property type="evidence" value="ECO:0007669"/>
    <property type="project" value="TreeGrafter"/>
</dbReference>
<accession>A0A1F6VCH9</accession>
<dbReference type="PANTHER" id="PTHR32182:SF0">
    <property type="entry name" value="DNA REPLICATION AND REPAIR PROTEIN RECF"/>
    <property type="match status" value="1"/>
</dbReference>
<dbReference type="Proteomes" id="UP000179076">
    <property type="component" value="Unassembled WGS sequence"/>
</dbReference>
<protein>
    <recommendedName>
        <fullName evidence="1">Protein CR006 P-loop domain-containing protein</fullName>
    </recommendedName>
</protein>
<dbReference type="AlphaFoldDB" id="A0A1F6VCH9"/>
<name>A0A1F6VCH9_9PROT</name>
<dbReference type="Gene3D" id="3.40.50.300">
    <property type="entry name" value="P-loop containing nucleotide triphosphate hydrolases"/>
    <property type="match status" value="1"/>
</dbReference>